<sequence length="223" mass="24938">MQKATKLFRLQKLFREIRLERSSIKNYDEHFDSFRQFHDEYGRPGSESDQTGPEPDIKGDAFSSAKELVAAMDTITWEEINNILISQTDEDEVPKVNKSQSQSNTDNQNKAPNRKALIKDLEDETANESKPVVSSKTRQRKKAKANARRKANAKRGVAEEEATAESTPGSLLRCATVGSKKGSGWKGWELVAIDNLLTEVKTEVISPESAVSGTVRKSKRRKA</sequence>
<dbReference type="HOGENOM" id="CLU_1240382_0_0_1"/>
<evidence type="ECO:0000313" key="2">
    <source>
        <dbReference type="EMBL" id="EGF99619.1"/>
    </source>
</evidence>
<feature type="compositionally biased region" description="Polar residues" evidence="1">
    <location>
        <begin position="97"/>
        <end position="111"/>
    </location>
</feature>
<reference evidence="3" key="1">
    <citation type="journal article" date="2011" name="Proc. Natl. Acad. Sci. U.S.A.">
        <title>Obligate biotrophy features unraveled by the genomic analysis of rust fungi.</title>
        <authorList>
            <person name="Duplessis S."/>
            <person name="Cuomo C.A."/>
            <person name="Lin Y.-C."/>
            <person name="Aerts A."/>
            <person name="Tisserant E."/>
            <person name="Veneault-Fourrey C."/>
            <person name="Joly D.L."/>
            <person name="Hacquard S."/>
            <person name="Amselem J."/>
            <person name="Cantarel B.L."/>
            <person name="Chiu R."/>
            <person name="Coutinho P.M."/>
            <person name="Feau N."/>
            <person name="Field M."/>
            <person name="Frey P."/>
            <person name="Gelhaye E."/>
            <person name="Goldberg J."/>
            <person name="Grabherr M.G."/>
            <person name="Kodira C.D."/>
            <person name="Kohler A."/>
            <person name="Kuees U."/>
            <person name="Lindquist E.A."/>
            <person name="Lucas S.M."/>
            <person name="Mago R."/>
            <person name="Mauceli E."/>
            <person name="Morin E."/>
            <person name="Murat C."/>
            <person name="Pangilinan J.L."/>
            <person name="Park R."/>
            <person name="Pearson M."/>
            <person name="Quesneville H."/>
            <person name="Rouhier N."/>
            <person name="Sakthikumar S."/>
            <person name="Salamov A.A."/>
            <person name="Schmutz J."/>
            <person name="Selles B."/>
            <person name="Shapiro H."/>
            <person name="Tanguay P."/>
            <person name="Tuskan G.A."/>
            <person name="Henrissat B."/>
            <person name="Van de Peer Y."/>
            <person name="Rouze P."/>
            <person name="Ellis J.G."/>
            <person name="Dodds P.N."/>
            <person name="Schein J.E."/>
            <person name="Zhong S."/>
            <person name="Hamelin R.C."/>
            <person name="Grigoriev I.V."/>
            <person name="Szabo L.J."/>
            <person name="Martin F."/>
        </authorList>
    </citation>
    <scope>NUCLEOTIDE SEQUENCE [LARGE SCALE GENOMIC DNA]</scope>
    <source>
        <strain evidence="3">98AG31 / pathotype 3-4-7</strain>
    </source>
</reference>
<proteinExistence type="predicted"/>
<evidence type="ECO:0000256" key="1">
    <source>
        <dbReference type="SAM" id="MobiDB-lite"/>
    </source>
</evidence>
<dbReference type="InParanoid" id="F4S6S2"/>
<dbReference type="RefSeq" id="XP_007417064.1">
    <property type="nucleotide sequence ID" value="XM_007417002.1"/>
</dbReference>
<keyword evidence="3" id="KW-1185">Reference proteome</keyword>
<dbReference type="Proteomes" id="UP000001072">
    <property type="component" value="Unassembled WGS sequence"/>
</dbReference>
<evidence type="ECO:0000313" key="3">
    <source>
        <dbReference type="Proteomes" id="UP000001072"/>
    </source>
</evidence>
<gene>
    <name evidence="2" type="ORF">MELLADRAFT_68423</name>
</gene>
<dbReference type="VEuPathDB" id="FungiDB:MELLADRAFT_68423"/>
<accession>F4S6S2</accession>
<dbReference type="AlphaFoldDB" id="F4S6S2"/>
<name>F4S6S2_MELLP</name>
<feature type="region of interest" description="Disordered" evidence="1">
    <location>
        <begin position="36"/>
        <end position="62"/>
    </location>
</feature>
<dbReference type="KEGG" id="mlr:MELLADRAFT_68423"/>
<feature type="region of interest" description="Disordered" evidence="1">
    <location>
        <begin position="86"/>
        <end position="169"/>
    </location>
</feature>
<dbReference type="EMBL" id="GL883156">
    <property type="protein sequence ID" value="EGF99619.1"/>
    <property type="molecule type" value="Genomic_DNA"/>
</dbReference>
<organism evidence="3">
    <name type="scientific">Melampsora larici-populina (strain 98AG31 / pathotype 3-4-7)</name>
    <name type="common">Poplar leaf rust fungus</name>
    <dbReference type="NCBI Taxonomy" id="747676"/>
    <lineage>
        <taxon>Eukaryota</taxon>
        <taxon>Fungi</taxon>
        <taxon>Dikarya</taxon>
        <taxon>Basidiomycota</taxon>
        <taxon>Pucciniomycotina</taxon>
        <taxon>Pucciniomycetes</taxon>
        <taxon>Pucciniales</taxon>
        <taxon>Melampsoraceae</taxon>
        <taxon>Melampsora</taxon>
    </lineage>
</organism>
<dbReference type="GeneID" id="18931034"/>
<protein>
    <submittedName>
        <fullName evidence="2">Uncharacterized protein</fullName>
    </submittedName>
</protein>
<feature type="compositionally biased region" description="Basic residues" evidence="1">
    <location>
        <begin position="137"/>
        <end position="153"/>
    </location>
</feature>